<organism evidence="2 3">
    <name type="scientific">Campylobacter concisus ATCC 51562</name>
    <dbReference type="NCBI Taxonomy" id="1242969"/>
    <lineage>
        <taxon>Bacteria</taxon>
        <taxon>Pseudomonadati</taxon>
        <taxon>Campylobacterota</taxon>
        <taxon>Epsilonproteobacteria</taxon>
        <taxon>Campylobacterales</taxon>
        <taxon>Campylobacteraceae</taxon>
        <taxon>Campylobacter</taxon>
    </lineage>
</organism>
<proteinExistence type="predicted"/>
<reference evidence="2 3" key="1">
    <citation type="journal article" date="2013" name="BMC Genomics">
        <title>Comparative genomics of Campylobacter concisus isolates reveals genetic diversity and provides insights into disease association.</title>
        <authorList>
            <person name="Deshpande N.P."/>
            <person name="Kaakoush N.O."/>
            <person name="Wilkins M.R."/>
            <person name="Mitchell H.M."/>
        </authorList>
    </citation>
    <scope>NUCLEOTIDE SEQUENCE [LARGE SCALE GENOMIC DNA]</scope>
    <source>
        <strain evidence="2 3">ATCC 51562</strain>
    </source>
</reference>
<evidence type="ECO:0000313" key="2">
    <source>
        <dbReference type="EMBL" id="ERJ26661.1"/>
    </source>
</evidence>
<evidence type="ECO:0000256" key="1">
    <source>
        <dbReference type="SAM" id="MobiDB-lite"/>
    </source>
</evidence>
<name>U2ERF2_9BACT</name>
<dbReference type="EMBL" id="ANNI01000003">
    <property type="protein sequence ID" value="ERJ26661.1"/>
    <property type="molecule type" value="Genomic_DNA"/>
</dbReference>
<gene>
    <name evidence="2" type="ORF">ATCC51562_620</name>
</gene>
<feature type="region of interest" description="Disordered" evidence="1">
    <location>
        <begin position="231"/>
        <end position="258"/>
    </location>
</feature>
<dbReference type="eggNOG" id="COG2373">
    <property type="taxonomic scope" value="Bacteria"/>
</dbReference>
<dbReference type="RefSeq" id="WP_021091040.1">
    <property type="nucleotide sequence ID" value="NZ_ANNI01000003.1"/>
</dbReference>
<comment type="caution">
    <text evidence="2">The sequence shown here is derived from an EMBL/GenBank/DDBJ whole genome shotgun (WGS) entry which is preliminary data.</text>
</comment>
<dbReference type="Proteomes" id="UP000016627">
    <property type="component" value="Unassembled WGS sequence"/>
</dbReference>
<protein>
    <submittedName>
        <fullName evidence="2">Uncharacterized protein</fullName>
    </submittedName>
</protein>
<sequence length="1639" mass="176559">MGESIKTSDAADKITIVSNNGKEITIVGNDTLALNQSTIGAEGLADVSDLQNAILNGGDLTKLEETAAGGNAAAGGGDGVSLSDAKFAEGGHYSNINATYRNLSDANRAFASYDSPISGYNGGDDTIIPSNPLVTFISDLNNDGTLSRVEHARDTNLNTSKVLITIPNDGTVRAGDILNITITKPDGNTENKTIPITPTIISNGYQFDAPIQTGKISKVDATITNFQGNVSGRSEDSVTSSGFSAPEVKFTEDNSPDNNLLTYTENNKDGNLNETPVLITVKDVIVGDILHVTLTKPDGTIEPRNVPINEDIIKNGYKIDDMPVEHGKSSKVEAYVADSTNTMRSATASDSTVTDVKPTLTFTEDQDNNGYLYDPENSQDNNFRSTIVEITLPKDVVVGDKIVITYTDPLTKQDTTKEISLTQEMIDNQKVNTSLPIFPDVRTSASVHVVDKNNVRKSEESDQDSVMPIGRNLEMTLPEEKTLHEISRQESTDDNEVNKTTARITLPNKIDNGDKLTLTITGPDPDDPVNNPSKTYTREFTIHMDSKGVVTSVTENGTSNVLTPIKAGDNQYIINVSGIQLKHGEDTTIKAKVTNLNPDRHTYINEPEVSASLEHVKKPEVIFDEADGAKTMTREQAISKDDLNSTTVTIKLPKNAVSGDKLTVTIKEPNEATAREIKYTIGKDNNGKFFVKDSDGNKVDTETDGRSFKISGIKTATGLETKVTAEIKDKDGIQHAEDTSTVTISNINDMAVYFKEDADRNVSLTRAESKDADGDLHKTTVVVKVPNNVIAGDVVTVKIDNGTSPKTYKVTGRDPSGKIILEDTSTHTSITASDKNEIEIPGVEIIAGKTINVTTETTDASGGKKAEAQNHNTLEKLHEDMEITFEKDTNNDGILGSAEATGATTIATIKLPSNFVLGDKLIVESHNEDTPNNKMTKTYEIVKDNNGKLIAKNGSEELDITDDADSNKVVKYTLGLTEDHKTIINAKVTDNTGADKVETNSDITLDAQGSGSGTGFRLFIDEDKDRNGVLSRDEAMKDGNLNTTSATLQIPTTVNSGDTIKVKVNGGAEKTYTVASNDGTNVTIKDAGGSLVALEPGNKLKISNVHIDKDHPAVVEATINGVTKTAKATLESVDTKNLKIEFVEDNASRDNVIDRDEAILDNDIKKTIISVQVPHNVTNGDKIAVTIKEPKADGTTADRTINYTVSKTANGKISLTDDTTHVTTQLANNTIKIPGVAMLPGRETSAVATITNGAETTTSSEAKAKLAPLSEAGLSVSIVADKNDNGIISRDESGSKISKVHVSIPGSVIAGDKIDVKITNPNGSILTKHYEVMGKDVNGKITLKNLDDNSQQTLGRDTPLDLDATIAVDKETKAEVTLTDTFGESKTVSDTAHAETDAIRGIMFNKDIKTSENGERSTTVKVYLNEDARNGDTVEFKYTDPDNHHALTKTATYTLSAADIAKGTFDQELDINARSAYDLNVKASLKTSDGLESKSYEPYKPLHIGVENYTVKFDASKDMKGGEGNDTLVFDGDKVNFNNISNLDSKVESFENLELKGKTEIKFNVQNILDITDNPDTVLKIKGGDVDANGNKITKVDLDHKWDRDSNYDASGFKGYSSIDQINGKTIHIQIDDKIHTDL</sequence>
<accession>U2ERF2</accession>
<dbReference type="PATRIC" id="fig|1242969.3.peg.776"/>
<evidence type="ECO:0000313" key="3">
    <source>
        <dbReference type="Proteomes" id="UP000016627"/>
    </source>
</evidence>
<feature type="compositionally biased region" description="Polar residues" evidence="1">
    <location>
        <begin position="231"/>
        <end position="243"/>
    </location>
</feature>